<feature type="transmembrane region" description="Helical" evidence="8">
    <location>
        <begin position="321"/>
        <end position="342"/>
    </location>
</feature>
<dbReference type="NCBIfam" id="TIGR00836">
    <property type="entry name" value="amt"/>
    <property type="match status" value="1"/>
</dbReference>
<dbReference type="InterPro" id="IPR029020">
    <property type="entry name" value="Ammonium/urea_transptr"/>
</dbReference>
<evidence type="ECO:0000256" key="5">
    <source>
        <dbReference type="ARBA" id="ARBA00022989"/>
    </source>
</evidence>
<dbReference type="SUPFAM" id="SSF111352">
    <property type="entry name" value="Ammonium transporter"/>
    <property type="match status" value="1"/>
</dbReference>
<dbReference type="Gene3D" id="1.10.3430.10">
    <property type="entry name" value="Ammonium transporter AmtB like domains"/>
    <property type="match status" value="1"/>
</dbReference>
<feature type="transmembrane region" description="Helical" evidence="8">
    <location>
        <begin position="135"/>
        <end position="154"/>
    </location>
</feature>
<feature type="transmembrane region" description="Helical" evidence="8">
    <location>
        <begin position="349"/>
        <end position="370"/>
    </location>
</feature>
<dbReference type="PROSITE" id="PS01219">
    <property type="entry name" value="AMMONIUM_TRANSP"/>
    <property type="match status" value="1"/>
</dbReference>
<evidence type="ECO:0000256" key="6">
    <source>
        <dbReference type="ARBA" id="ARBA00023136"/>
    </source>
</evidence>
<evidence type="ECO:0000256" key="3">
    <source>
        <dbReference type="ARBA" id="ARBA00022448"/>
    </source>
</evidence>
<keyword evidence="6 8" id="KW-0472">Membrane</keyword>
<dbReference type="RefSeq" id="WP_377065234.1">
    <property type="nucleotide sequence ID" value="NZ_JBHSJJ010000007.1"/>
</dbReference>
<sequence>MKGDFTILTQVSVENITQGVDFSAEIIQNTLTTNNLWMMLSTALVFIMHLGFAGVEAGFGQAKNTVNILFKNTVTPIIGIVSYSLIGFFLMYPGFEVPGWLDFDFSGWNMFWFKPEEADVSAGYADAGYTYWTDFLFQAMFAATAATIVSGAIAERVKLGAYLLFTVVFVAIVYPLIGSWKWGGGALDAMGFYDFAGSTLVHSVGGWGALAGVILVGPRIGKYVNGKAIDKPGASVPLAVIGVFLLWLGWFGFNGGSVLSADPALVSLVLVTTCLGACAGGLGGFLAAYFVFKRLDLGMVLNGVLAGLVGITAGADVINPISALIIGFIAGILVVLSATFLDRMRLDDVVGAVSVHLTCGIWGTLAVGLFSNNPEHTFLTQLLGVVICGATAFFSAFIIFYLLKVTMGIRVSEEHERSGLDSHEHGIRGYTIVYDE</sequence>
<feature type="transmembrane region" description="Helical" evidence="8">
    <location>
        <begin position="76"/>
        <end position="95"/>
    </location>
</feature>
<evidence type="ECO:0000313" key="10">
    <source>
        <dbReference type="EMBL" id="MFC4872649.1"/>
    </source>
</evidence>
<accession>A0ABV9T2J7</accession>
<keyword evidence="3 8" id="KW-0813">Transport</keyword>
<feature type="transmembrane region" description="Helical" evidence="8">
    <location>
        <begin position="161"/>
        <end position="180"/>
    </location>
</feature>
<comment type="subcellular location">
    <subcellularLocation>
        <location evidence="8">Cell membrane</location>
        <topology evidence="8">Multi-pass membrane protein</topology>
    </subcellularLocation>
    <subcellularLocation>
        <location evidence="1">Membrane</location>
        <topology evidence="1">Multi-pass membrane protein</topology>
    </subcellularLocation>
</comment>
<dbReference type="PRINTS" id="PR00342">
    <property type="entry name" value="RHESUSRHD"/>
</dbReference>
<gene>
    <name evidence="10" type="ORF">ACFPFU_13210</name>
</gene>
<feature type="transmembrane region" description="Helical" evidence="8">
    <location>
        <begin position="382"/>
        <end position="403"/>
    </location>
</feature>
<name>A0ABV9T2J7_9BACT</name>
<keyword evidence="5 8" id="KW-1133">Transmembrane helix</keyword>
<feature type="domain" description="Ammonium transporter AmtB-like" evidence="9">
    <location>
        <begin position="36"/>
        <end position="430"/>
    </location>
</feature>
<dbReference type="PANTHER" id="PTHR11730">
    <property type="entry name" value="AMMONIUM TRANSPORTER"/>
    <property type="match status" value="1"/>
</dbReference>
<feature type="transmembrane region" description="Helical" evidence="8">
    <location>
        <begin position="200"/>
        <end position="221"/>
    </location>
</feature>
<dbReference type="InterPro" id="IPR001905">
    <property type="entry name" value="Ammonium_transpt"/>
</dbReference>
<evidence type="ECO:0000256" key="1">
    <source>
        <dbReference type="ARBA" id="ARBA00004141"/>
    </source>
</evidence>
<dbReference type="InterPro" id="IPR002229">
    <property type="entry name" value="RhesusRHD"/>
</dbReference>
<evidence type="ECO:0000256" key="2">
    <source>
        <dbReference type="ARBA" id="ARBA00005887"/>
    </source>
</evidence>
<feature type="transmembrane region" description="Helical" evidence="8">
    <location>
        <begin position="299"/>
        <end position="315"/>
    </location>
</feature>
<evidence type="ECO:0000259" key="9">
    <source>
        <dbReference type="Pfam" id="PF00909"/>
    </source>
</evidence>
<dbReference type="PANTHER" id="PTHR11730:SF6">
    <property type="entry name" value="AMMONIUM TRANSPORTER"/>
    <property type="match status" value="1"/>
</dbReference>
<dbReference type="EMBL" id="JBHSJJ010000007">
    <property type="protein sequence ID" value="MFC4872649.1"/>
    <property type="molecule type" value="Genomic_DNA"/>
</dbReference>
<protein>
    <recommendedName>
        <fullName evidence="8">Ammonium transporter</fullName>
    </recommendedName>
</protein>
<organism evidence="10 11">
    <name type="scientific">Negadavirga shengliensis</name>
    <dbReference type="NCBI Taxonomy" id="1389218"/>
    <lineage>
        <taxon>Bacteria</taxon>
        <taxon>Pseudomonadati</taxon>
        <taxon>Bacteroidota</taxon>
        <taxon>Cytophagia</taxon>
        <taxon>Cytophagales</taxon>
        <taxon>Cyclobacteriaceae</taxon>
        <taxon>Negadavirga</taxon>
    </lineage>
</organism>
<feature type="transmembrane region" description="Helical" evidence="8">
    <location>
        <begin position="233"/>
        <end position="253"/>
    </location>
</feature>
<keyword evidence="7 8" id="KW-0924">Ammonia transport</keyword>
<evidence type="ECO:0000313" key="11">
    <source>
        <dbReference type="Proteomes" id="UP001595818"/>
    </source>
</evidence>
<comment type="similarity">
    <text evidence="2 8">Belongs to the ammonia transporter channel (TC 1.A.11.2) family.</text>
</comment>
<dbReference type="InterPro" id="IPR018047">
    <property type="entry name" value="Ammonium_transpt_CS"/>
</dbReference>
<keyword evidence="11" id="KW-1185">Reference proteome</keyword>
<dbReference type="Pfam" id="PF00909">
    <property type="entry name" value="Ammonium_transp"/>
    <property type="match status" value="1"/>
</dbReference>
<comment type="caution">
    <text evidence="10">The sequence shown here is derived from an EMBL/GenBank/DDBJ whole genome shotgun (WGS) entry which is preliminary data.</text>
</comment>
<evidence type="ECO:0000256" key="8">
    <source>
        <dbReference type="RuleBase" id="RU362002"/>
    </source>
</evidence>
<dbReference type="InterPro" id="IPR024041">
    <property type="entry name" value="NH4_transpt_AmtB-like_dom"/>
</dbReference>
<evidence type="ECO:0000256" key="4">
    <source>
        <dbReference type="ARBA" id="ARBA00022692"/>
    </source>
</evidence>
<keyword evidence="4 8" id="KW-0812">Transmembrane</keyword>
<dbReference type="Proteomes" id="UP001595818">
    <property type="component" value="Unassembled WGS sequence"/>
</dbReference>
<proteinExistence type="inferred from homology"/>
<evidence type="ECO:0000256" key="7">
    <source>
        <dbReference type="ARBA" id="ARBA00023177"/>
    </source>
</evidence>
<reference evidence="11" key="1">
    <citation type="journal article" date="2019" name="Int. J. Syst. Evol. Microbiol.">
        <title>The Global Catalogue of Microorganisms (GCM) 10K type strain sequencing project: providing services to taxonomists for standard genome sequencing and annotation.</title>
        <authorList>
            <consortium name="The Broad Institute Genomics Platform"/>
            <consortium name="The Broad Institute Genome Sequencing Center for Infectious Disease"/>
            <person name="Wu L."/>
            <person name="Ma J."/>
        </authorList>
    </citation>
    <scope>NUCLEOTIDE SEQUENCE [LARGE SCALE GENOMIC DNA]</scope>
    <source>
        <strain evidence="11">CGMCC 4.7466</strain>
    </source>
</reference>
<feature type="transmembrane region" description="Helical" evidence="8">
    <location>
        <begin position="265"/>
        <end position="292"/>
    </location>
</feature>
<feature type="transmembrane region" description="Helical" evidence="8">
    <location>
        <begin position="36"/>
        <end position="55"/>
    </location>
</feature>